<organism evidence="1 2">
    <name type="scientific">Aspergillus bertholletiae</name>
    <dbReference type="NCBI Taxonomy" id="1226010"/>
    <lineage>
        <taxon>Eukaryota</taxon>
        <taxon>Fungi</taxon>
        <taxon>Dikarya</taxon>
        <taxon>Ascomycota</taxon>
        <taxon>Pezizomycotina</taxon>
        <taxon>Eurotiomycetes</taxon>
        <taxon>Eurotiomycetidae</taxon>
        <taxon>Eurotiales</taxon>
        <taxon>Aspergillaceae</taxon>
        <taxon>Aspergillus</taxon>
        <taxon>Aspergillus subgen. Circumdati</taxon>
    </lineage>
</organism>
<sequence>MSSGSTSNLLRVSIESQKFPGSYLRIDGRGVKEYSGSGGGVVNVQTYVGSYETLIIVNNPDDDTFSILSSAFPNVYLRMDGSDVKSGEKYPQGAGKVNCQWGSHTWEKFRFENQDDGSKAIVSVQFPNVYLRLENVSGQGGASGSGTVNCQNYVGSYEKFKIQVQ</sequence>
<keyword evidence="2" id="KW-1185">Reference proteome</keyword>
<evidence type="ECO:0000313" key="2">
    <source>
        <dbReference type="Proteomes" id="UP000326198"/>
    </source>
</evidence>
<name>A0A5N7B971_9EURO</name>
<evidence type="ECO:0000313" key="1">
    <source>
        <dbReference type="EMBL" id="KAE8378313.1"/>
    </source>
</evidence>
<gene>
    <name evidence="1" type="ORF">BDV26DRAFT_292410</name>
</gene>
<reference evidence="1 2" key="1">
    <citation type="submission" date="2019-04" db="EMBL/GenBank/DDBJ databases">
        <title>Friends and foes A comparative genomics studyof 23 Aspergillus species from section Flavi.</title>
        <authorList>
            <consortium name="DOE Joint Genome Institute"/>
            <person name="Kjaerbolling I."/>
            <person name="Vesth T."/>
            <person name="Frisvad J.C."/>
            <person name="Nybo J.L."/>
            <person name="Theobald S."/>
            <person name="Kildgaard S."/>
            <person name="Isbrandt T."/>
            <person name="Kuo A."/>
            <person name="Sato A."/>
            <person name="Lyhne E.K."/>
            <person name="Kogle M.E."/>
            <person name="Wiebenga A."/>
            <person name="Kun R.S."/>
            <person name="Lubbers R.J."/>
            <person name="Makela M.R."/>
            <person name="Barry K."/>
            <person name="Chovatia M."/>
            <person name="Clum A."/>
            <person name="Daum C."/>
            <person name="Haridas S."/>
            <person name="He G."/>
            <person name="LaButti K."/>
            <person name="Lipzen A."/>
            <person name="Mondo S."/>
            <person name="Riley R."/>
            <person name="Salamov A."/>
            <person name="Simmons B.A."/>
            <person name="Magnuson J.K."/>
            <person name="Henrissat B."/>
            <person name="Mortensen U.H."/>
            <person name="Larsen T.O."/>
            <person name="Devries R.P."/>
            <person name="Grigoriev I.V."/>
            <person name="Machida M."/>
            <person name="Baker S.E."/>
            <person name="Andersen M.R."/>
        </authorList>
    </citation>
    <scope>NUCLEOTIDE SEQUENCE [LARGE SCALE GENOMIC DNA]</scope>
    <source>
        <strain evidence="1 2">IBT 29228</strain>
    </source>
</reference>
<accession>A0A5N7B971</accession>
<dbReference type="OrthoDB" id="188042at2759"/>
<dbReference type="Proteomes" id="UP000326198">
    <property type="component" value="Unassembled WGS sequence"/>
</dbReference>
<dbReference type="AlphaFoldDB" id="A0A5N7B971"/>
<dbReference type="CDD" id="cd00257">
    <property type="entry name" value="beta-trefoil_FSCN-like"/>
    <property type="match status" value="1"/>
</dbReference>
<proteinExistence type="predicted"/>
<protein>
    <submittedName>
        <fullName evidence="1">Uncharacterized protein</fullName>
    </submittedName>
</protein>
<dbReference type="EMBL" id="ML736210">
    <property type="protein sequence ID" value="KAE8378313.1"/>
    <property type="molecule type" value="Genomic_DNA"/>
</dbReference>